<protein>
    <submittedName>
        <fullName evidence="1">Aspartic proteinase-like protein 2</fullName>
    </submittedName>
</protein>
<proteinExistence type="predicted"/>
<sequence length="480" mass="51660">MEGRRLLMVLVVVLVQLGSGGVTGNLVFQVENKFKAAGRERTLNALKEHDTRRHGRMLAMDFPMGGNGLPTKTGLYFTKLSLGTPPADYYVSVDTGSDPLWVNCVGCSGCPTKSNIGIDLKLFDPEKSKTSTVIKCDDEVCKLIVDQQSPSRCSPGVRCTYNITYGDGSESRGYIVKDYVQLAQVTGNLKTTTSNATIVFGCGTSHSGSSLGSDIGVDGILGLGQANSSMLSQLAAAGMVKKEFAHCLDVAEGGGIFAIGDVVSPNVKTTPLVPNTPHYNVYLEGIAVGGDAINVPASIGTIIDSGTTLAYLPSVVYDIVVPKIIAQQPGLKMQIVNNQFACFEFSQNVDESFPTVSFQFNGSVTLIVYPREYLFRAKDDIWCIGWQNGAVEYHDGTQRILLGEFVLSNKLVIYDVENQTIGWTEYSCSSSITIRDEKSGEEYTVGSHNIKSNSGGLNLKVGRIIYLLLAIIIGFVAAEF</sequence>
<gene>
    <name evidence="1" type="ORF">OWV82_009233</name>
</gene>
<reference evidence="1 2" key="1">
    <citation type="journal article" date="2023" name="Science">
        <title>Complex scaffold remodeling in plant triterpene biosynthesis.</title>
        <authorList>
            <person name="De La Pena R."/>
            <person name="Hodgson H."/>
            <person name="Liu J.C."/>
            <person name="Stephenson M.J."/>
            <person name="Martin A.C."/>
            <person name="Owen C."/>
            <person name="Harkess A."/>
            <person name="Leebens-Mack J."/>
            <person name="Jimenez L.E."/>
            <person name="Osbourn A."/>
            <person name="Sattely E.S."/>
        </authorList>
    </citation>
    <scope>NUCLEOTIDE SEQUENCE [LARGE SCALE GENOMIC DNA]</scope>
    <source>
        <strain evidence="2">cv. JPN11</strain>
        <tissue evidence="1">Leaf</tissue>
    </source>
</reference>
<dbReference type="EMBL" id="CM051397">
    <property type="protein sequence ID" value="KAJ4721559.1"/>
    <property type="molecule type" value="Genomic_DNA"/>
</dbReference>
<keyword evidence="2" id="KW-1185">Reference proteome</keyword>
<evidence type="ECO:0000313" key="1">
    <source>
        <dbReference type="EMBL" id="KAJ4721559.1"/>
    </source>
</evidence>
<accession>A0ACC1YF00</accession>
<dbReference type="Proteomes" id="UP001164539">
    <property type="component" value="Chromosome 4"/>
</dbReference>
<evidence type="ECO:0000313" key="2">
    <source>
        <dbReference type="Proteomes" id="UP001164539"/>
    </source>
</evidence>
<comment type="caution">
    <text evidence="1">The sequence shown here is derived from an EMBL/GenBank/DDBJ whole genome shotgun (WGS) entry which is preliminary data.</text>
</comment>
<name>A0ACC1YF00_MELAZ</name>
<organism evidence="1 2">
    <name type="scientific">Melia azedarach</name>
    <name type="common">Chinaberry tree</name>
    <dbReference type="NCBI Taxonomy" id="155640"/>
    <lineage>
        <taxon>Eukaryota</taxon>
        <taxon>Viridiplantae</taxon>
        <taxon>Streptophyta</taxon>
        <taxon>Embryophyta</taxon>
        <taxon>Tracheophyta</taxon>
        <taxon>Spermatophyta</taxon>
        <taxon>Magnoliopsida</taxon>
        <taxon>eudicotyledons</taxon>
        <taxon>Gunneridae</taxon>
        <taxon>Pentapetalae</taxon>
        <taxon>rosids</taxon>
        <taxon>malvids</taxon>
        <taxon>Sapindales</taxon>
        <taxon>Meliaceae</taxon>
        <taxon>Melia</taxon>
    </lineage>
</organism>